<feature type="transmembrane region" description="Helical" evidence="7">
    <location>
        <begin position="74"/>
        <end position="96"/>
    </location>
</feature>
<dbReference type="InterPro" id="IPR036259">
    <property type="entry name" value="MFS_trans_sf"/>
</dbReference>
<keyword evidence="5 7" id="KW-1133">Transmembrane helix</keyword>
<dbReference type="AlphaFoldDB" id="E6U9T0"/>
<dbReference type="InterPro" id="IPR050189">
    <property type="entry name" value="MFS_Efflux_Transporters"/>
</dbReference>
<dbReference type="PROSITE" id="PS50850">
    <property type="entry name" value="MFS"/>
    <property type="match status" value="1"/>
</dbReference>
<accession>E6U9T0</accession>
<keyword evidence="6 7" id="KW-0472">Membrane</keyword>
<gene>
    <name evidence="9" type="ordered locus">Ethha_0623</name>
</gene>
<organism evidence="9 10">
    <name type="scientific">Ethanoligenens harbinense (strain DSM 18485 / JCM 12961 / CGMCC 1.5033 / YUAN-3)</name>
    <dbReference type="NCBI Taxonomy" id="663278"/>
    <lineage>
        <taxon>Bacteria</taxon>
        <taxon>Bacillati</taxon>
        <taxon>Bacillota</taxon>
        <taxon>Clostridia</taxon>
        <taxon>Eubacteriales</taxon>
        <taxon>Oscillospiraceae</taxon>
        <taxon>Ethanoligenens</taxon>
    </lineage>
</organism>
<evidence type="ECO:0000256" key="3">
    <source>
        <dbReference type="ARBA" id="ARBA00022475"/>
    </source>
</evidence>
<protein>
    <submittedName>
        <fullName evidence="9">Major facilitator superfamily MFS_1</fullName>
    </submittedName>
</protein>
<dbReference type="eggNOG" id="COG2814">
    <property type="taxonomic scope" value="Bacteria"/>
</dbReference>
<dbReference type="InterPro" id="IPR005829">
    <property type="entry name" value="Sugar_transporter_CS"/>
</dbReference>
<reference evidence="9 10" key="1">
    <citation type="submission" date="2010-12" db="EMBL/GenBank/DDBJ databases">
        <title>Complete sequence of Ethanoligenens harbinense YUAN-3.</title>
        <authorList>
            <person name="Lucas S."/>
            <person name="Copeland A."/>
            <person name="Lapidus A."/>
            <person name="Cheng J.-F."/>
            <person name="Bruce D."/>
            <person name="Goodwin L."/>
            <person name="Pitluck S."/>
            <person name="Chertkov O."/>
            <person name="Misra M."/>
            <person name="Detter J.C."/>
            <person name="Han C."/>
            <person name="Tapia R."/>
            <person name="Land M."/>
            <person name="Hauser L."/>
            <person name="Jeffries C."/>
            <person name="Kyrpides N."/>
            <person name="Ivanova N."/>
            <person name="Mikhailova N."/>
            <person name="Wang A."/>
            <person name="Mouttaki H."/>
            <person name="He Z."/>
            <person name="Zhou J."/>
            <person name="Hemme C.L."/>
            <person name="Woyke T."/>
        </authorList>
    </citation>
    <scope>NUCLEOTIDE SEQUENCE [LARGE SCALE GENOMIC DNA]</scope>
    <source>
        <strain evidence="10">DSM 18485 / JCM 12961 / CGMCC 1.5033 / YUAN-3</strain>
    </source>
</reference>
<dbReference type="KEGG" id="eha:Ethha_0623"/>
<feature type="transmembrane region" description="Helical" evidence="7">
    <location>
        <begin position="162"/>
        <end position="185"/>
    </location>
</feature>
<comment type="subcellular location">
    <subcellularLocation>
        <location evidence="1">Cell membrane</location>
        <topology evidence="1">Multi-pass membrane protein</topology>
    </subcellularLocation>
</comment>
<dbReference type="STRING" id="663278.Ethha_0623"/>
<sequence length="394" mass="41924">MNKKILVTVLLFAVFFLIGCDTFIISPFIPLISKTLNVAAGTSGYLVTAYSLFYVLVSIFMGPLSDMIGRKKMILVGMAVFALASIATGLTSVFAITLVARALTGAGAAFAAPNVWSYIGDYFSDAERSKVTAVIASALSLGMIIGVPAGSALAQFMSWQQAFYVLGSIAIVVVVLILAFLPMSGSAVNKQNYFISFKKVFLQRNIVFSFLTTFFVAFANFGLYTFLGYWLNKTFKLNTSMSGLFLIIAGVGNLIGMQLAGVLSNKVGKKKFVSISTLIMVASLFILSFSSFNIILAGIDVFVWLAAGGASFAIMQVIVTQLSSSSRGTVMSLNNSFMWAGTASGSAIVGITINGLTFFVSTLICSVAALSASLIIRIFVVETNEIISNQNDGN</sequence>
<dbReference type="Gene3D" id="1.20.1250.20">
    <property type="entry name" value="MFS general substrate transporter like domains"/>
    <property type="match status" value="1"/>
</dbReference>
<evidence type="ECO:0000256" key="7">
    <source>
        <dbReference type="SAM" id="Phobius"/>
    </source>
</evidence>
<proteinExistence type="predicted"/>
<feature type="transmembrane region" description="Helical" evidence="7">
    <location>
        <begin position="206"/>
        <end position="231"/>
    </location>
</feature>
<dbReference type="SUPFAM" id="SSF103473">
    <property type="entry name" value="MFS general substrate transporter"/>
    <property type="match status" value="1"/>
</dbReference>
<keyword evidence="2" id="KW-0813">Transport</keyword>
<evidence type="ECO:0000256" key="5">
    <source>
        <dbReference type="ARBA" id="ARBA00022989"/>
    </source>
</evidence>
<dbReference type="Pfam" id="PF07690">
    <property type="entry name" value="MFS_1"/>
    <property type="match status" value="1"/>
</dbReference>
<dbReference type="PROSITE" id="PS51257">
    <property type="entry name" value="PROKAR_LIPOPROTEIN"/>
    <property type="match status" value="1"/>
</dbReference>
<feature type="transmembrane region" description="Helical" evidence="7">
    <location>
        <begin position="131"/>
        <end position="156"/>
    </location>
</feature>
<feature type="transmembrane region" description="Helical" evidence="7">
    <location>
        <begin position="275"/>
        <end position="296"/>
    </location>
</feature>
<evidence type="ECO:0000256" key="1">
    <source>
        <dbReference type="ARBA" id="ARBA00004651"/>
    </source>
</evidence>
<feature type="transmembrane region" description="Helical" evidence="7">
    <location>
        <begin position="336"/>
        <end position="353"/>
    </location>
</feature>
<dbReference type="EMBL" id="CP002400">
    <property type="protein sequence ID" value="ADU26196.1"/>
    <property type="molecule type" value="Genomic_DNA"/>
</dbReference>
<dbReference type="InterPro" id="IPR011701">
    <property type="entry name" value="MFS"/>
</dbReference>
<dbReference type="CDD" id="cd17324">
    <property type="entry name" value="MFS_NepI_like"/>
    <property type="match status" value="1"/>
</dbReference>
<dbReference type="Proteomes" id="UP000001551">
    <property type="component" value="Chromosome"/>
</dbReference>
<name>E6U9T0_ETHHY</name>
<dbReference type="GO" id="GO:0005886">
    <property type="term" value="C:plasma membrane"/>
    <property type="evidence" value="ECO:0007669"/>
    <property type="project" value="UniProtKB-SubCell"/>
</dbReference>
<evidence type="ECO:0000256" key="2">
    <source>
        <dbReference type="ARBA" id="ARBA00022448"/>
    </source>
</evidence>
<evidence type="ECO:0000313" key="10">
    <source>
        <dbReference type="Proteomes" id="UP000001551"/>
    </source>
</evidence>
<feature type="transmembrane region" description="Helical" evidence="7">
    <location>
        <begin position="243"/>
        <end position="263"/>
    </location>
</feature>
<evidence type="ECO:0000256" key="4">
    <source>
        <dbReference type="ARBA" id="ARBA00022692"/>
    </source>
</evidence>
<feature type="transmembrane region" description="Helical" evidence="7">
    <location>
        <begin position="102"/>
        <end position="119"/>
    </location>
</feature>
<evidence type="ECO:0000259" key="8">
    <source>
        <dbReference type="PROSITE" id="PS50850"/>
    </source>
</evidence>
<dbReference type="GO" id="GO:0022857">
    <property type="term" value="F:transmembrane transporter activity"/>
    <property type="evidence" value="ECO:0007669"/>
    <property type="project" value="InterPro"/>
</dbReference>
<dbReference type="PROSITE" id="PS00216">
    <property type="entry name" value="SUGAR_TRANSPORT_1"/>
    <property type="match status" value="1"/>
</dbReference>
<keyword evidence="4 7" id="KW-0812">Transmembrane</keyword>
<keyword evidence="3" id="KW-1003">Cell membrane</keyword>
<feature type="transmembrane region" description="Helical" evidence="7">
    <location>
        <begin position="44"/>
        <end position="62"/>
    </location>
</feature>
<dbReference type="InterPro" id="IPR020846">
    <property type="entry name" value="MFS_dom"/>
</dbReference>
<feature type="transmembrane region" description="Helical" evidence="7">
    <location>
        <begin position="302"/>
        <end position="324"/>
    </location>
</feature>
<keyword evidence="10" id="KW-1185">Reference proteome</keyword>
<evidence type="ECO:0000313" key="9">
    <source>
        <dbReference type="EMBL" id="ADU26196.1"/>
    </source>
</evidence>
<dbReference type="HOGENOM" id="CLU_001265_61_5_9"/>
<feature type="domain" description="Major facilitator superfamily (MFS) profile" evidence="8">
    <location>
        <begin position="7"/>
        <end position="384"/>
    </location>
</feature>
<dbReference type="PANTHER" id="PTHR43124">
    <property type="entry name" value="PURINE EFFLUX PUMP PBUE"/>
    <property type="match status" value="1"/>
</dbReference>
<dbReference type="RefSeq" id="WP_013484568.1">
    <property type="nucleotide sequence ID" value="NC_014828.1"/>
</dbReference>
<dbReference type="PANTHER" id="PTHR43124:SF3">
    <property type="entry name" value="CHLORAMPHENICOL EFFLUX PUMP RV0191"/>
    <property type="match status" value="1"/>
</dbReference>
<feature type="transmembrane region" description="Helical" evidence="7">
    <location>
        <begin position="359"/>
        <end position="380"/>
    </location>
</feature>
<evidence type="ECO:0000256" key="6">
    <source>
        <dbReference type="ARBA" id="ARBA00023136"/>
    </source>
</evidence>